<organism evidence="3 4">
    <name type="scientific">Craurococcus roseus</name>
    <dbReference type="NCBI Taxonomy" id="77585"/>
    <lineage>
        <taxon>Bacteria</taxon>
        <taxon>Pseudomonadati</taxon>
        <taxon>Pseudomonadota</taxon>
        <taxon>Alphaproteobacteria</taxon>
        <taxon>Acetobacterales</taxon>
        <taxon>Acetobacteraceae</taxon>
        <taxon>Craurococcus</taxon>
    </lineage>
</organism>
<name>A0ABN1EKA8_9PROT</name>
<dbReference type="InterPro" id="IPR011055">
    <property type="entry name" value="Dup_hybrid_motif"/>
</dbReference>
<sequence length="272" mass="28335">MTIPRRAALFALPVLTAKPRAAAAATWRGEPAQGALLVGQAGAGTRLALDGNPVRVGADGAFVLAFGRDAKPDAVLEIAHGGGRKEALRLSVARREWQIQRIEGLPGGMVTPPPDVLDRIARERAAMAALRKVDSPEALFAGGFYWPAQGRISGVYGSQRVLNGEPRAPHLGLDIAAPVGAPVAAMAPGRVLLAADFYFLGKVVVLDHGHGVQSLYAHLSRLDVAEGEAVARRQGIGAIGATGRVTGAHLHLGLNWFATAVDPQPLLPPVQG</sequence>
<keyword evidence="4" id="KW-1185">Reference proteome</keyword>
<evidence type="ECO:0000256" key="1">
    <source>
        <dbReference type="SAM" id="SignalP"/>
    </source>
</evidence>
<accession>A0ABN1EKA8</accession>
<comment type="caution">
    <text evidence="3">The sequence shown here is derived from an EMBL/GenBank/DDBJ whole genome shotgun (WGS) entry which is preliminary data.</text>
</comment>
<protein>
    <submittedName>
        <fullName evidence="3">M23 family metallopeptidase</fullName>
    </submittedName>
</protein>
<dbReference type="SUPFAM" id="SSF51261">
    <property type="entry name" value="Duplicated hybrid motif"/>
    <property type="match status" value="1"/>
</dbReference>
<dbReference type="InterPro" id="IPR016047">
    <property type="entry name" value="M23ase_b-sheet_dom"/>
</dbReference>
<dbReference type="EMBL" id="BAAAFZ010000006">
    <property type="protein sequence ID" value="GAA0568344.1"/>
    <property type="molecule type" value="Genomic_DNA"/>
</dbReference>
<feature type="chain" id="PRO_5045507847" evidence="1">
    <location>
        <begin position="24"/>
        <end position="272"/>
    </location>
</feature>
<dbReference type="PANTHER" id="PTHR21666:SF285">
    <property type="entry name" value="M23 FAMILY METALLOPEPTIDASE"/>
    <property type="match status" value="1"/>
</dbReference>
<reference evidence="3 4" key="1">
    <citation type="journal article" date="2019" name="Int. J. Syst. Evol. Microbiol.">
        <title>The Global Catalogue of Microorganisms (GCM) 10K type strain sequencing project: providing services to taxonomists for standard genome sequencing and annotation.</title>
        <authorList>
            <consortium name="The Broad Institute Genomics Platform"/>
            <consortium name="The Broad Institute Genome Sequencing Center for Infectious Disease"/>
            <person name="Wu L."/>
            <person name="Ma J."/>
        </authorList>
    </citation>
    <scope>NUCLEOTIDE SEQUENCE [LARGE SCALE GENOMIC DNA]</scope>
    <source>
        <strain evidence="3 4">JCM 9933</strain>
    </source>
</reference>
<feature type="domain" description="M23ase beta-sheet core" evidence="2">
    <location>
        <begin position="169"/>
        <end position="263"/>
    </location>
</feature>
<dbReference type="Gene3D" id="2.70.70.10">
    <property type="entry name" value="Glucose Permease (Domain IIA)"/>
    <property type="match status" value="1"/>
</dbReference>
<dbReference type="Pfam" id="PF01551">
    <property type="entry name" value="Peptidase_M23"/>
    <property type="match status" value="1"/>
</dbReference>
<feature type="signal peptide" evidence="1">
    <location>
        <begin position="1"/>
        <end position="23"/>
    </location>
</feature>
<dbReference type="RefSeq" id="WP_343893359.1">
    <property type="nucleotide sequence ID" value="NZ_BAAAFZ010000006.1"/>
</dbReference>
<dbReference type="PANTHER" id="PTHR21666">
    <property type="entry name" value="PEPTIDASE-RELATED"/>
    <property type="match status" value="1"/>
</dbReference>
<evidence type="ECO:0000259" key="2">
    <source>
        <dbReference type="Pfam" id="PF01551"/>
    </source>
</evidence>
<dbReference type="CDD" id="cd12797">
    <property type="entry name" value="M23_peptidase"/>
    <property type="match status" value="1"/>
</dbReference>
<dbReference type="Proteomes" id="UP001501588">
    <property type="component" value="Unassembled WGS sequence"/>
</dbReference>
<proteinExistence type="predicted"/>
<evidence type="ECO:0000313" key="4">
    <source>
        <dbReference type="Proteomes" id="UP001501588"/>
    </source>
</evidence>
<evidence type="ECO:0000313" key="3">
    <source>
        <dbReference type="EMBL" id="GAA0568344.1"/>
    </source>
</evidence>
<keyword evidence="1" id="KW-0732">Signal</keyword>
<gene>
    <name evidence="3" type="ORF">GCM10009416_03020</name>
</gene>
<dbReference type="InterPro" id="IPR050570">
    <property type="entry name" value="Cell_wall_metabolism_enzyme"/>
</dbReference>